<dbReference type="PANTHER" id="PTHR10827">
    <property type="entry name" value="RETICULOCALBIN"/>
    <property type="match status" value="1"/>
</dbReference>
<organism evidence="4 5">
    <name type="scientific">Streptoalloteichus hindustanus</name>
    <dbReference type="NCBI Taxonomy" id="2017"/>
    <lineage>
        <taxon>Bacteria</taxon>
        <taxon>Bacillati</taxon>
        <taxon>Actinomycetota</taxon>
        <taxon>Actinomycetes</taxon>
        <taxon>Pseudonocardiales</taxon>
        <taxon>Pseudonocardiaceae</taxon>
        <taxon>Streptoalloteichus</taxon>
    </lineage>
</organism>
<dbReference type="CDD" id="cd00051">
    <property type="entry name" value="EFh"/>
    <property type="match status" value="1"/>
</dbReference>
<feature type="domain" description="EF-hand" evidence="3">
    <location>
        <begin position="133"/>
        <end position="168"/>
    </location>
</feature>
<gene>
    <name evidence="4" type="ORF">SAMN05444320_102266</name>
</gene>
<evidence type="ECO:0000256" key="2">
    <source>
        <dbReference type="ARBA" id="ARBA00022737"/>
    </source>
</evidence>
<dbReference type="RefSeq" id="WP_143173998.1">
    <property type="nucleotide sequence ID" value="NZ_FQVN01000002.1"/>
</dbReference>
<dbReference type="PROSITE" id="PS50222">
    <property type="entry name" value="EF_HAND_2"/>
    <property type="match status" value="1"/>
</dbReference>
<dbReference type="Proteomes" id="UP000184501">
    <property type="component" value="Unassembled WGS sequence"/>
</dbReference>
<dbReference type="PANTHER" id="PTHR10827:SF98">
    <property type="entry name" value="45 KDA CALCIUM-BINDING PROTEIN"/>
    <property type="match status" value="1"/>
</dbReference>
<dbReference type="InterPro" id="IPR002048">
    <property type="entry name" value="EF_hand_dom"/>
</dbReference>
<evidence type="ECO:0000313" key="4">
    <source>
        <dbReference type="EMBL" id="SHF01678.1"/>
    </source>
</evidence>
<dbReference type="Pfam" id="PF13499">
    <property type="entry name" value="EF-hand_7"/>
    <property type="match status" value="1"/>
</dbReference>
<evidence type="ECO:0000313" key="5">
    <source>
        <dbReference type="Proteomes" id="UP000184501"/>
    </source>
</evidence>
<keyword evidence="2" id="KW-0677">Repeat</keyword>
<accession>A0A1M4Y7I5</accession>
<dbReference type="OrthoDB" id="7356823at2"/>
<dbReference type="PROSITE" id="PS00018">
    <property type="entry name" value="EF_HAND_1"/>
    <property type="match status" value="1"/>
</dbReference>
<protein>
    <submittedName>
        <fullName evidence="4">Ca2+-binding protein, EF-hand superfamily</fullName>
    </submittedName>
</protein>
<dbReference type="GO" id="GO:0005509">
    <property type="term" value="F:calcium ion binding"/>
    <property type="evidence" value="ECO:0007669"/>
    <property type="project" value="InterPro"/>
</dbReference>
<dbReference type="InterPro" id="IPR011992">
    <property type="entry name" value="EF-hand-dom_pair"/>
</dbReference>
<evidence type="ECO:0000259" key="3">
    <source>
        <dbReference type="PROSITE" id="PS50222"/>
    </source>
</evidence>
<dbReference type="EMBL" id="FQVN01000002">
    <property type="protein sequence ID" value="SHF01678.1"/>
    <property type="molecule type" value="Genomic_DNA"/>
</dbReference>
<reference evidence="4 5" key="1">
    <citation type="submission" date="2016-11" db="EMBL/GenBank/DDBJ databases">
        <authorList>
            <person name="Jaros S."/>
            <person name="Januszkiewicz K."/>
            <person name="Wedrychowicz H."/>
        </authorList>
    </citation>
    <scope>NUCLEOTIDE SEQUENCE [LARGE SCALE GENOMIC DNA]</scope>
    <source>
        <strain evidence="4 5">DSM 44523</strain>
    </source>
</reference>
<proteinExistence type="predicted"/>
<keyword evidence="5" id="KW-1185">Reference proteome</keyword>
<sequence>MAVASGDLRQRKIAKSFEALDVTGRGTVSLSDLEDQVRRIAAEFGVPVDAPQSVKLFDADRRAWQELVKAVGKSPEQELTLDEYVQGVTSIRQQEIRKAMTQYSEALFEVVDSDRNNKISKDEFVRYGRALGVPADEAGNVFQRMDVDGDGELSRNEFARNMYDFFAGTDAKAIGNELIGRI</sequence>
<evidence type="ECO:0000256" key="1">
    <source>
        <dbReference type="ARBA" id="ARBA00022723"/>
    </source>
</evidence>
<dbReference type="STRING" id="2017.SAMN05444320_102266"/>
<dbReference type="SUPFAM" id="SSF47473">
    <property type="entry name" value="EF-hand"/>
    <property type="match status" value="1"/>
</dbReference>
<dbReference type="InterPro" id="IPR018247">
    <property type="entry name" value="EF_Hand_1_Ca_BS"/>
</dbReference>
<dbReference type="SMART" id="SM00054">
    <property type="entry name" value="EFh"/>
    <property type="match status" value="3"/>
</dbReference>
<keyword evidence="1" id="KW-0479">Metal-binding</keyword>
<dbReference type="AlphaFoldDB" id="A0A1M4Y7I5"/>
<dbReference type="Gene3D" id="1.10.238.10">
    <property type="entry name" value="EF-hand"/>
    <property type="match status" value="1"/>
</dbReference>
<name>A0A1M4Y7I5_STRHI</name>
<dbReference type="SMR" id="A0A1M4Y7I5"/>